<name>A0AAV6FWY4_9TELE</name>
<feature type="region of interest" description="Disordered" evidence="1">
    <location>
        <begin position="36"/>
        <end position="57"/>
    </location>
</feature>
<keyword evidence="4" id="KW-1185">Reference proteome</keyword>
<gene>
    <name evidence="3" type="ORF">AALO_G00239360</name>
</gene>
<proteinExistence type="predicted"/>
<dbReference type="AlphaFoldDB" id="A0AAV6FWY4"/>
<protein>
    <recommendedName>
        <fullName evidence="5">Secreted protein</fullName>
    </recommendedName>
</protein>
<reference evidence="3" key="1">
    <citation type="submission" date="2020-10" db="EMBL/GenBank/DDBJ databases">
        <title>Chromosome-scale genome assembly of the Allis shad, Alosa alosa.</title>
        <authorList>
            <person name="Margot Z."/>
            <person name="Christophe K."/>
            <person name="Cabau C."/>
            <person name="Louis A."/>
            <person name="Berthelot C."/>
            <person name="Parey E."/>
            <person name="Roest Crollius H."/>
            <person name="Montfort J."/>
            <person name="Robinson-Rechavi M."/>
            <person name="Bucao C."/>
            <person name="Bouchez O."/>
            <person name="Gislard M."/>
            <person name="Lluch J."/>
            <person name="Milhes M."/>
            <person name="Lampietro C."/>
            <person name="Lopez Roques C."/>
            <person name="Donnadieu C."/>
            <person name="Braasch I."/>
            <person name="Desvignes T."/>
            <person name="Postlethwait J."/>
            <person name="Bobe J."/>
            <person name="Guiguen Y."/>
        </authorList>
    </citation>
    <scope>NUCLEOTIDE SEQUENCE</scope>
    <source>
        <strain evidence="3">M-15738</strain>
        <tissue evidence="3">Blood</tissue>
    </source>
</reference>
<feature type="compositionally biased region" description="Polar residues" evidence="1">
    <location>
        <begin position="39"/>
        <end position="50"/>
    </location>
</feature>
<evidence type="ECO:0000313" key="3">
    <source>
        <dbReference type="EMBL" id="KAG5267055.1"/>
    </source>
</evidence>
<evidence type="ECO:0000313" key="4">
    <source>
        <dbReference type="Proteomes" id="UP000823561"/>
    </source>
</evidence>
<evidence type="ECO:0000256" key="2">
    <source>
        <dbReference type="SAM" id="SignalP"/>
    </source>
</evidence>
<accession>A0AAV6FWY4</accession>
<comment type="caution">
    <text evidence="3">The sequence shown here is derived from an EMBL/GenBank/DDBJ whole genome shotgun (WGS) entry which is preliminary data.</text>
</comment>
<evidence type="ECO:0008006" key="5">
    <source>
        <dbReference type="Google" id="ProtNLM"/>
    </source>
</evidence>
<dbReference type="EMBL" id="JADWDJ010000018">
    <property type="protein sequence ID" value="KAG5267055.1"/>
    <property type="molecule type" value="Genomic_DNA"/>
</dbReference>
<dbReference type="Proteomes" id="UP000823561">
    <property type="component" value="Chromosome 18"/>
</dbReference>
<evidence type="ECO:0000256" key="1">
    <source>
        <dbReference type="SAM" id="MobiDB-lite"/>
    </source>
</evidence>
<feature type="signal peptide" evidence="2">
    <location>
        <begin position="1"/>
        <end position="22"/>
    </location>
</feature>
<organism evidence="3 4">
    <name type="scientific">Alosa alosa</name>
    <name type="common">allis shad</name>
    <dbReference type="NCBI Taxonomy" id="278164"/>
    <lineage>
        <taxon>Eukaryota</taxon>
        <taxon>Metazoa</taxon>
        <taxon>Chordata</taxon>
        <taxon>Craniata</taxon>
        <taxon>Vertebrata</taxon>
        <taxon>Euteleostomi</taxon>
        <taxon>Actinopterygii</taxon>
        <taxon>Neopterygii</taxon>
        <taxon>Teleostei</taxon>
        <taxon>Clupei</taxon>
        <taxon>Clupeiformes</taxon>
        <taxon>Clupeoidei</taxon>
        <taxon>Clupeidae</taxon>
        <taxon>Alosa</taxon>
    </lineage>
</organism>
<keyword evidence="2" id="KW-0732">Signal</keyword>
<sequence>MAVLAKVVSVWLLIASASYVFCLPKREVMNKVGHEVDVTTPNPNNQTHTGANEDGLSEDDVVTAMTNPQNQTMTAQTGNAEVEQ</sequence>
<feature type="chain" id="PRO_5043955530" description="Secreted protein" evidence="2">
    <location>
        <begin position="23"/>
        <end position="84"/>
    </location>
</feature>